<protein>
    <submittedName>
        <fullName evidence="4">Polysaccharide deacetylase family protein</fullName>
    </submittedName>
</protein>
<keyword evidence="5" id="KW-1185">Reference proteome</keyword>
<dbReference type="InterPro" id="IPR051398">
    <property type="entry name" value="Polysacch_Deacetylase"/>
</dbReference>
<dbReference type="Proteomes" id="UP000440513">
    <property type="component" value="Unassembled WGS sequence"/>
</dbReference>
<dbReference type="InterPro" id="IPR002509">
    <property type="entry name" value="NODB_dom"/>
</dbReference>
<accession>A0A7X2P0W9</accession>
<evidence type="ECO:0000256" key="2">
    <source>
        <dbReference type="ARBA" id="ARBA00022729"/>
    </source>
</evidence>
<evidence type="ECO:0000313" key="5">
    <source>
        <dbReference type="Proteomes" id="UP000440513"/>
    </source>
</evidence>
<proteinExistence type="predicted"/>
<dbReference type="Pfam" id="PF01522">
    <property type="entry name" value="Polysacc_deac_1"/>
    <property type="match status" value="1"/>
</dbReference>
<dbReference type="PANTHER" id="PTHR34216">
    <property type="match status" value="1"/>
</dbReference>
<evidence type="ECO:0000256" key="1">
    <source>
        <dbReference type="ARBA" id="ARBA00004613"/>
    </source>
</evidence>
<keyword evidence="2" id="KW-0732">Signal</keyword>
<dbReference type="AlphaFoldDB" id="A0A7X2P0W9"/>
<dbReference type="GO" id="GO:0005576">
    <property type="term" value="C:extracellular region"/>
    <property type="evidence" value="ECO:0007669"/>
    <property type="project" value="UniProtKB-SubCell"/>
</dbReference>
<dbReference type="GO" id="GO:0005975">
    <property type="term" value="P:carbohydrate metabolic process"/>
    <property type="evidence" value="ECO:0007669"/>
    <property type="project" value="InterPro"/>
</dbReference>
<sequence length="247" mass="28809">MKESATDDWVHENCQRRIIVMWNGKKKAVTFSYDDGVTQDRRLVEMMNTYGVKGTFNLNSGMQSYANVWEHPKGLLIHRMNTEGLKELYQGHEIAAHCLTHADLPKYDEETIRNEILEDKKNLEERFWQPVVGMAYPFGTYNDTVVDIARACGIRYSRTVERTGNFGLPEEPLTLNPTCHHNDADVMDLIDRFLASDSEEPQLFYLWGHSYEFDVDQNWDRMEEILKKLSGHDEIFYGTNREVLFGE</sequence>
<dbReference type="PROSITE" id="PS51677">
    <property type="entry name" value="NODB"/>
    <property type="match status" value="1"/>
</dbReference>
<dbReference type="GO" id="GO:0016810">
    <property type="term" value="F:hydrolase activity, acting on carbon-nitrogen (but not peptide) bonds"/>
    <property type="evidence" value="ECO:0007669"/>
    <property type="project" value="InterPro"/>
</dbReference>
<dbReference type="EMBL" id="VUMS01000002">
    <property type="protein sequence ID" value="MST65473.1"/>
    <property type="molecule type" value="Genomic_DNA"/>
</dbReference>
<gene>
    <name evidence="4" type="ORF">FYJ57_01680</name>
</gene>
<dbReference type="InterPro" id="IPR011330">
    <property type="entry name" value="Glyco_hydro/deAcase_b/a-brl"/>
</dbReference>
<evidence type="ECO:0000259" key="3">
    <source>
        <dbReference type="PROSITE" id="PS51677"/>
    </source>
</evidence>
<evidence type="ECO:0000313" key="4">
    <source>
        <dbReference type="EMBL" id="MST65473.1"/>
    </source>
</evidence>
<comment type="subcellular location">
    <subcellularLocation>
        <location evidence="1">Secreted</location>
    </subcellularLocation>
</comment>
<dbReference type="Gene3D" id="3.20.20.370">
    <property type="entry name" value="Glycoside hydrolase/deacetylase"/>
    <property type="match status" value="1"/>
</dbReference>
<reference evidence="4 5" key="1">
    <citation type="submission" date="2019-08" db="EMBL/GenBank/DDBJ databases">
        <title>In-depth cultivation of the pig gut microbiome towards novel bacterial diversity and tailored functional studies.</title>
        <authorList>
            <person name="Wylensek D."/>
            <person name="Hitch T.C.A."/>
            <person name="Clavel T."/>
        </authorList>
    </citation>
    <scope>NUCLEOTIDE SEQUENCE [LARGE SCALE GENOMIC DNA]</scope>
    <source>
        <strain evidence="4 5">BSM-380-WT-5A</strain>
    </source>
</reference>
<organism evidence="4 5">
    <name type="scientific">Oliverpabstia intestinalis</name>
    <dbReference type="NCBI Taxonomy" id="2606633"/>
    <lineage>
        <taxon>Bacteria</taxon>
        <taxon>Bacillati</taxon>
        <taxon>Bacillota</taxon>
        <taxon>Clostridia</taxon>
        <taxon>Lachnospirales</taxon>
        <taxon>Lachnospiraceae</taxon>
        <taxon>Oliverpabstia</taxon>
    </lineage>
</organism>
<dbReference type="PANTHER" id="PTHR34216:SF3">
    <property type="entry name" value="POLY-BETA-1,6-N-ACETYL-D-GLUCOSAMINE N-DEACETYLASE"/>
    <property type="match status" value="1"/>
</dbReference>
<comment type="caution">
    <text evidence="4">The sequence shown here is derived from an EMBL/GenBank/DDBJ whole genome shotgun (WGS) entry which is preliminary data.</text>
</comment>
<dbReference type="CDD" id="cd10967">
    <property type="entry name" value="CE4_GLA_like_6s"/>
    <property type="match status" value="1"/>
</dbReference>
<dbReference type="SUPFAM" id="SSF88713">
    <property type="entry name" value="Glycoside hydrolase/deacetylase"/>
    <property type="match status" value="1"/>
</dbReference>
<name>A0A7X2P0W9_9FIRM</name>
<feature type="domain" description="NodB homology" evidence="3">
    <location>
        <begin position="27"/>
        <end position="247"/>
    </location>
</feature>